<comment type="catalytic activity">
    <reaction evidence="7">
        <text>adenosine + H2O + H(+) = inosine + NH4(+)</text>
        <dbReference type="Rhea" id="RHEA:24408"/>
        <dbReference type="ChEBI" id="CHEBI:15377"/>
        <dbReference type="ChEBI" id="CHEBI:15378"/>
        <dbReference type="ChEBI" id="CHEBI:16335"/>
        <dbReference type="ChEBI" id="CHEBI:17596"/>
        <dbReference type="ChEBI" id="CHEBI:28938"/>
        <dbReference type="EC" id="3.5.4.4"/>
    </reaction>
    <physiologicalReaction direction="left-to-right" evidence="7">
        <dbReference type="Rhea" id="RHEA:24409"/>
    </physiologicalReaction>
</comment>
<keyword evidence="4" id="KW-0479">Metal-binding</keyword>
<gene>
    <name evidence="11" type="primary">yfiH</name>
    <name evidence="11" type="ORF">Pan265_28580</name>
</gene>
<evidence type="ECO:0000313" key="12">
    <source>
        <dbReference type="Proteomes" id="UP000320386"/>
    </source>
</evidence>
<evidence type="ECO:0000256" key="5">
    <source>
        <dbReference type="ARBA" id="ARBA00022801"/>
    </source>
</evidence>
<accession>A0A518C188</accession>
<evidence type="ECO:0000256" key="8">
    <source>
        <dbReference type="ARBA" id="ARBA00048968"/>
    </source>
</evidence>
<dbReference type="RefSeq" id="WP_145447122.1">
    <property type="nucleotide sequence ID" value="NZ_CP036280.1"/>
</dbReference>
<dbReference type="KEGG" id="mcad:Pan265_28580"/>
<keyword evidence="12" id="KW-1185">Reference proteome</keyword>
<evidence type="ECO:0000256" key="1">
    <source>
        <dbReference type="ARBA" id="ARBA00000553"/>
    </source>
</evidence>
<dbReference type="PANTHER" id="PTHR30616">
    <property type="entry name" value="UNCHARACTERIZED PROTEIN YFIH"/>
    <property type="match status" value="1"/>
</dbReference>
<comment type="catalytic activity">
    <reaction evidence="9">
        <text>S-methyl-5'-thioadenosine + phosphate = 5-(methylsulfanyl)-alpha-D-ribose 1-phosphate + adenine</text>
        <dbReference type="Rhea" id="RHEA:11852"/>
        <dbReference type="ChEBI" id="CHEBI:16708"/>
        <dbReference type="ChEBI" id="CHEBI:17509"/>
        <dbReference type="ChEBI" id="CHEBI:43474"/>
        <dbReference type="ChEBI" id="CHEBI:58533"/>
        <dbReference type="EC" id="2.4.2.28"/>
    </reaction>
    <physiologicalReaction direction="left-to-right" evidence="9">
        <dbReference type="Rhea" id="RHEA:11853"/>
    </physiologicalReaction>
</comment>
<dbReference type="PANTHER" id="PTHR30616:SF2">
    <property type="entry name" value="PURINE NUCLEOSIDE PHOSPHORYLASE LACC1"/>
    <property type="match status" value="1"/>
</dbReference>
<dbReference type="InterPro" id="IPR011324">
    <property type="entry name" value="Cytotoxic_necrot_fac-like_cat"/>
</dbReference>
<sequence>MLERVEHHNGVVTYQSPILRQTGAPHAFTTRIGGASKGDYTSLNLAIPRKGGNDPNTNIAWNFRLLRQALDLKRAIRLEAIQDHADNVYLDPSPQPLHPDQRPHADAIITRYPGKMITIRTADCVPILIAAPDARVVAGIHAGWRGFVAGSQGIIHAAIQQLTAQHDLNPAQLRAAIGPAISATHYEVGEEVAQAFTQGGHQHHVRRDLGSKPHLDLPAAAHDDLTAAGLQPQFIDTTDRCTFANPDEFYSYRRDQGRNGQMAAIILTPRDA</sequence>
<evidence type="ECO:0000256" key="10">
    <source>
        <dbReference type="RuleBase" id="RU361274"/>
    </source>
</evidence>
<evidence type="ECO:0000256" key="2">
    <source>
        <dbReference type="ARBA" id="ARBA00007353"/>
    </source>
</evidence>
<dbReference type="CDD" id="cd16833">
    <property type="entry name" value="YfiH"/>
    <property type="match status" value="1"/>
</dbReference>
<evidence type="ECO:0000256" key="4">
    <source>
        <dbReference type="ARBA" id="ARBA00022723"/>
    </source>
</evidence>
<dbReference type="EMBL" id="CP036280">
    <property type="protein sequence ID" value="QDU72980.1"/>
    <property type="molecule type" value="Genomic_DNA"/>
</dbReference>
<dbReference type="Gene3D" id="3.60.140.10">
    <property type="entry name" value="CNF1/YfiH-like putative cysteine hydrolases"/>
    <property type="match status" value="1"/>
</dbReference>
<evidence type="ECO:0000313" key="11">
    <source>
        <dbReference type="EMBL" id="QDU72980.1"/>
    </source>
</evidence>
<dbReference type="SUPFAM" id="SSF64438">
    <property type="entry name" value="CNF1/YfiH-like putative cysteine hydrolases"/>
    <property type="match status" value="1"/>
</dbReference>
<protein>
    <recommendedName>
        <fullName evidence="10">Purine nucleoside phosphorylase</fullName>
    </recommendedName>
</protein>
<keyword evidence="5" id="KW-0378">Hydrolase</keyword>
<reference evidence="11 12" key="1">
    <citation type="submission" date="2019-02" db="EMBL/GenBank/DDBJ databases">
        <title>Deep-cultivation of Planctomycetes and their phenomic and genomic characterization uncovers novel biology.</title>
        <authorList>
            <person name="Wiegand S."/>
            <person name="Jogler M."/>
            <person name="Boedeker C."/>
            <person name="Pinto D."/>
            <person name="Vollmers J."/>
            <person name="Rivas-Marin E."/>
            <person name="Kohn T."/>
            <person name="Peeters S.H."/>
            <person name="Heuer A."/>
            <person name="Rast P."/>
            <person name="Oberbeckmann S."/>
            <person name="Bunk B."/>
            <person name="Jeske O."/>
            <person name="Meyerdierks A."/>
            <person name="Storesund J.E."/>
            <person name="Kallscheuer N."/>
            <person name="Luecker S."/>
            <person name="Lage O.M."/>
            <person name="Pohl T."/>
            <person name="Merkel B.J."/>
            <person name="Hornburger P."/>
            <person name="Mueller R.-W."/>
            <person name="Bruemmer F."/>
            <person name="Labrenz M."/>
            <person name="Spormann A.M."/>
            <person name="Op den Camp H."/>
            <person name="Overmann J."/>
            <person name="Amann R."/>
            <person name="Jetten M.S.M."/>
            <person name="Mascher T."/>
            <person name="Medema M.H."/>
            <person name="Devos D.P."/>
            <person name="Kaster A.-K."/>
            <person name="Ovreas L."/>
            <person name="Rohde M."/>
            <person name="Galperin M.Y."/>
            <person name="Jogler C."/>
        </authorList>
    </citation>
    <scope>NUCLEOTIDE SEQUENCE [LARGE SCALE GENOMIC DNA]</scope>
    <source>
        <strain evidence="11 12">Pan265</strain>
    </source>
</reference>
<dbReference type="GO" id="GO:0017061">
    <property type="term" value="F:S-methyl-5-thioadenosine phosphorylase activity"/>
    <property type="evidence" value="ECO:0007669"/>
    <property type="project" value="UniProtKB-EC"/>
</dbReference>
<dbReference type="NCBIfam" id="TIGR00726">
    <property type="entry name" value="peptidoglycan editing factor PgeF"/>
    <property type="match status" value="1"/>
</dbReference>
<dbReference type="AlphaFoldDB" id="A0A518C188"/>
<evidence type="ECO:0000256" key="3">
    <source>
        <dbReference type="ARBA" id="ARBA00022679"/>
    </source>
</evidence>
<evidence type="ECO:0000256" key="7">
    <source>
        <dbReference type="ARBA" id="ARBA00047989"/>
    </source>
</evidence>
<dbReference type="InterPro" id="IPR038371">
    <property type="entry name" value="Cu_polyphenol_OxRdtase_sf"/>
</dbReference>
<proteinExistence type="inferred from homology"/>
<comment type="catalytic activity">
    <reaction evidence="8">
        <text>adenosine + phosphate = alpha-D-ribose 1-phosphate + adenine</text>
        <dbReference type="Rhea" id="RHEA:27642"/>
        <dbReference type="ChEBI" id="CHEBI:16335"/>
        <dbReference type="ChEBI" id="CHEBI:16708"/>
        <dbReference type="ChEBI" id="CHEBI:43474"/>
        <dbReference type="ChEBI" id="CHEBI:57720"/>
        <dbReference type="EC" id="2.4.2.1"/>
    </reaction>
    <physiologicalReaction direction="left-to-right" evidence="8">
        <dbReference type="Rhea" id="RHEA:27643"/>
    </physiologicalReaction>
</comment>
<evidence type="ECO:0000256" key="6">
    <source>
        <dbReference type="ARBA" id="ARBA00022833"/>
    </source>
</evidence>
<evidence type="ECO:0000256" key="9">
    <source>
        <dbReference type="ARBA" id="ARBA00049893"/>
    </source>
</evidence>
<dbReference type="GO" id="GO:0016787">
    <property type="term" value="F:hydrolase activity"/>
    <property type="evidence" value="ECO:0007669"/>
    <property type="project" value="UniProtKB-KW"/>
</dbReference>
<dbReference type="Pfam" id="PF02578">
    <property type="entry name" value="Cu-oxidase_4"/>
    <property type="match status" value="1"/>
</dbReference>
<organism evidence="11 12">
    <name type="scientific">Mucisphaera calidilacus</name>
    <dbReference type="NCBI Taxonomy" id="2527982"/>
    <lineage>
        <taxon>Bacteria</taxon>
        <taxon>Pseudomonadati</taxon>
        <taxon>Planctomycetota</taxon>
        <taxon>Phycisphaerae</taxon>
        <taxon>Phycisphaerales</taxon>
        <taxon>Phycisphaeraceae</taxon>
        <taxon>Mucisphaera</taxon>
    </lineage>
</organism>
<name>A0A518C188_9BACT</name>
<comment type="catalytic activity">
    <reaction evidence="1">
        <text>inosine + phosphate = alpha-D-ribose 1-phosphate + hypoxanthine</text>
        <dbReference type="Rhea" id="RHEA:27646"/>
        <dbReference type="ChEBI" id="CHEBI:17368"/>
        <dbReference type="ChEBI" id="CHEBI:17596"/>
        <dbReference type="ChEBI" id="CHEBI:43474"/>
        <dbReference type="ChEBI" id="CHEBI:57720"/>
        <dbReference type="EC" id="2.4.2.1"/>
    </reaction>
    <physiologicalReaction direction="left-to-right" evidence="1">
        <dbReference type="Rhea" id="RHEA:27647"/>
    </physiologicalReaction>
</comment>
<dbReference type="OrthoDB" id="4279at2"/>
<keyword evidence="3" id="KW-0808">Transferase</keyword>
<keyword evidence="6" id="KW-0862">Zinc</keyword>
<dbReference type="InterPro" id="IPR003730">
    <property type="entry name" value="Cu_polyphenol_OxRdtase"/>
</dbReference>
<dbReference type="GO" id="GO:0005507">
    <property type="term" value="F:copper ion binding"/>
    <property type="evidence" value="ECO:0007669"/>
    <property type="project" value="TreeGrafter"/>
</dbReference>
<dbReference type="Proteomes" id="UP000320386">
    <property type="component" value="Chromosome"/>
</dbReference>
<comment type="similarity">
    <text evidence="2 10">Belongs to the purine nucleoside phosphorylase YfiH/LACC1 family.</text>
</comment>